<evidence type="ECO:0008006" key="5">
    <source>
        <dbReference type="Google" id="ProtNLM"/>
    </source>
</evidence>
<evidence type="ECO:0000256" key="1">
    <source>
        <dbReference type="SAM" id="MobiDB-lite"/>
    </source>
</evidence>
<organism evidence="3 4">
    <name type="scientific">Plenodomus tracheiphilus IPT5</name>
    <dbReference type="NCBI Taxonomy" id="1408161"/>
    <lineage>
        <taxon>Eukaryota</taxon>
        <taxon>Fungi</taxon>
        <taxon>Dikarya</taxon>
        <taxon>Ascomycota</taxon>
        <taxon>Pezizomycotina</taxon>
        <taxon>Dothideomycetes</taxon>
        <taxon>Pleosporomycetidae</taxon>
        <taxon>Pleosporales</taxon>
        <taxon>Pleosporineae</taxon>
        <taxon>Leptosphaeriaceae</taxon>
        <taxon>Plenodomus</taxon>
    </lineage>
</organism>
<sequence length="95" mass="9950">MTLAGVLIAAVASQCVVATWTGIVHAACRQQRNFSIGPVQILVTSDVLLCLRGLTSPSPLDASKEPHGKSPARPILLSTPASVNAPLAYMLYHSV</sequence>
<accession>A0A6A7B8L4</accession>
<reference evidence="3" key="1">
    <citation type="submission" date="2020-01" db="EMBL/GenBank/DDBJ databases">
        <authorList>
            <consortium name="DOE Joint Genome Institute"/>
            <person name="Haridas S."/>
            <person name="Albert R."/>
            <person name="Binder M."/>
            <person name="Bloem J."/>
            <person name="Labutti K."/>
            <person name="Salamov A."/>
            <person name="Andreopoulos B."/>
            <person name="Baker S.E."/>
            <person name="Barry K."/>
            <person name="Bills G."/>
            <person name="Bluhm B.H."/>
            <person name="Cannon C."/>
            <person name="Castanera R."/>
            <person name="Culley D.E."/>
            <person name="Daum C."/>
            <person name="Ezra D."/>
            <person name="Gonzalez J.B."/>
            <person name="Henrissat B."/>
            <person name="Kuo A."/>
            <person name="Liang C."/>
            <person name="Lipzen A."/>
            <person name="Lutzoni F."/>
            <person name="Magnuson J."/>
            <person name="Mondo S."/>
            <person name="Nolan M."/>
            <person name="Ohm R."/>
            <person name="Pangilinan J."/>
            <person name="Park H.-J."/>
            <person name="Ramirez L."/>
            <person name="Alfaro M."/>
            <person name="Sun H."/>
            <person name="Tritt A."/>
            <person name="Yoshinaga Y."/>
            <person name="Zwiers L.-H."/>
            <person name="Turgeon B.G."/>
            <person name="Goodwin S.B."/>
            <person name="Spatafora J.W."/>
            <person name="Crous P.W."/>
            <person name="Grigoriev I.V."/>
        </authorList>
    </citation>
    <scope>NUCLEOTIDE SEQUENCE</scope>
    <source>
        <strain evidence="3">IPT5</strain>
    </source>
</reference>
<dbReference type="AlphaFoldDB" id="A0A6A7B8L4"/>
<feature type="signal peptide" evidence="2">
    <location>
        <begin position="1"/>
        <end position="18"/>
    </location>
</feature>
<dbReference type="Proteomes" id="UP000799423">
    <property type="component" value="Unassembled WGS sequence"/>
</dbReference>
<proteinExistence type="predicted"/>
<evidence type="ECO:0000256" key="2">
    <source>
        <dbReference type="SAM" id="SignalP"/>
    </source>
</evidence>
<evidence type="ECO:0000313" key="4">
    <source>
        <dbReference type="Proteomes" id="UP000799423"/>
    </source>
</evidence>
<keyword evidence="4" id="KW-1185">Reference proteome</keyword>
<feature type="chain" id="PRO_5025567616" description="Secreted protein" evidence="2">
    <location>
        <begin position="19"/>
        <end position="95"/>
    </location>
</feature>
<gene>
    <name evidence="3" type="ORF">T440DRAFT_58827</name>
</gene>
<name>A0A6A7B8L4_9PLEO</name>
<keyword evidence="2" id="KW-0732">Signal</keyword>
<evidence type="ECO:0000313" key="3">
    <source>
        <dbReference type="EMBL" id="KAF2851811.1"/>
    </source>
</evidence>
<feature type="region of interest" description="Disordered" evidence="1">
    <location>
        <begin position="56"/>
        <end position="75"/>
    </location>
</feature>
<protein>
    <recommendedName>
        <fullName evidence="5">Secreted protein</fullName>
    </recommendedName>
</protein>
<dbReference type="EMBL" id="MU006301">
    <property type="protein sequence ID" value="KAF2851811.1"/>
    <property type="molecule type" value="Genomic_DNA"/>
</dbReference>